<dbReference type="EMBL" id="CADCXU010012778">
    <property type="protein sequence ID" value="CAB0002649.1"/>
    <property type="molecule type" value="Genomic_DNA"/>
</dbReference>
<reference evidence="1 2" key="1">
    <citation type="submission" date="2020-02" db="EMBL/GenBank/DDBJ databases">
        <authorList>
            <person name="Ferguson B K."/>
        </authorList>
    </citation>
    <scope>NUCLEOTIDE SEQUENCE [LARGE SCALE GENOMIC DNA]</scope>
</reference>
<name>A0A6H5GM09_9HEMI</name>
<dbReference type="Proteomes" id="UP000479000">
    <property type="component" value="Unassembled WGS sequence"/>
</dbReference>
<dbReference type="AlphaFoldDB" id="A0A6H5GM09"/>
<sequence length="55" mass="6270">MWEIEAENTQAITDSYVEGTGAFSGSFGIFHQMNRRTFNCCSSSEIYYWVVSSKC</sequence>
<accession>A0A6H5GM09</accession>
<evidence type="ECO:0000313" key="2">
    <source>
        <dbReference type="Proteomes" id="UP000479000"/>
    </source>
</evidence>
<evidence type="ECO:0000313" key="1">
    <source>
        <dbReference type="EMBL" id="CAB0002649.1"/>
    </source>
</evidence>
<gene>
    <name evidence="1" type="ORF">NTEN_LOCUS8436</name>
</gene>
<keyword evidence="2" id="KW-1185">Reference proteome</keyword>
<protein>
    <submittedName>
        <fullName evidence="1">Uncharacterized protein</fullName>
    </submittedName>
</protein>
<organism evidence="1 2">
    <name type="scientific">Nesidiocoris tenuis</name>
    <dbReference type="NCBI Taxonomy" id="355587"/>
    <lineage>
        <taxon>Eukaryota</taxon>
        <taxon>Metazoa</taxon>
        <taxon>Ecdysozoa</taxon>
        <taxon>Arthropoda</taxon>
        <taxon>Hexapoda</taxon>
        <taxon>Insecta</taxon>
        <taxon>Pterygota</taxon>
        <taxon>Neoptera</taxon>
        <taxon>Paraneoptera</taxon>
        <taxon>Hemiptera</taxon>
        <taxon>Heteroptera</taxon>
        <taxon>Panheteroptera</taxon>
        <taxon>Cimicomorpha</taxon>
        <taxon>Miridae</taxon>
        <taxon>Dicyphina</taxon>
        <taxon>Nesidiocoris</taxon>
    </lineage>
</organism>
<proteinExistence type="predicted"/>
<feature type="non-terminal residue" evidence="1">
    <location>
        <position position="55"/>
    </location>
</feature>